<protein>
    <submittedName>
        <fullName evidence="10">Glycosyl transferase, family 2</fullName>
    </submittedName>
</protein>
<dbReference type="EMBL" id="NIDE01000017">
    <property type="protein sequence ID" value="OWK36625.1"/>
    <property type="molecule type" value="Genomic_DNA"/>
</dbReference>
<dbReference type="Pfam" id="PF00535">
    <property type="entry name" value="Glycos_transf_2"/>
    <property type="match status" value="1"/>
</dbReference>
<feature type="domain" description="Glycosyltransferase 2-like" evidence="9">
    <location>
        <begin position="5"/>
        <end position="164"/>
    </location>
</feature>
<dbReference type="GO" id="GO:0005886">
    <property type="term" value="C:plasma membrane"/>
    <property type="evidence" value="ECO:0007669"/>
    <property type="project" value="TreeGrafter"/>
</dbReference>
<dbReference type="CDD" id="cd04187">
    <property type="entry name" value="DPM1_like_bac"/>
    <property type="match status" value="1"/>
</dbReference>
<keyword evidence="3 10" id="KW-0808">Transferase</keyword>
<dbReference type="SUPFAM" id="SSF53448">
    <property type="entry name" value="Nucleotide-diphospho-sugar transferases"/>
    <property type="match status" value="1"/>
</dbReference>
<feature type="transmembrane region" description="Helical" evidence="8">
    <location>
        <begin position="267"/>
        <end position="288"/>
    </location>
</feature>
<organism evidence="10 11">
    <name type="scientific">Fimbriiglobus ruber</name>
    <dbReference type="NCBI Taxonomy" id="1908690"/>
    <lineage>
        <taxon>Bacteria</taxon>
        <taxon>Pseudomonadati</taxon>
        <taxon>Planctomycetota</taxon>
        <taxon>Planctomycetia</taxon>
        <taxon>Gemmatales</taxon>
        <taxon>Gemmataceae</taxon>
        <taxon>Fimbriiglobus</taxon>
    </lineage>
</organism>
<keyword evidence="7 8" id="KW-0472">Membrane</keyword>
<evidence type="ECO:0000256" key="2">
    <source>
        <dbReference type="ARBA" id="ARBA00022676"/>
    </source>
</evidence>
<dbReference type="PANTHER" id="PTHR48090:SF3">
    <property type="entry name" value="UNDECAPRENYL-PHOSPHATE 4-DEOXY-4-FORMAMIDO-L-ARABINOSE TRANSFERASE"/>
    <property type="match status" value="1"/>
</dbReference>
<evidence type="ECO:0000313" key="10">
    <source>
        <dbReference type="EMBL" id="OWK36625.1"/>
    </source>
</evidence>
<gene>
    <name evidence="10" type="ORF">FRUB_09188</name>
</gene>
<dbReference type="GO" id="GO:0009103">
    <property type="term" value="P:lipopolysaccharide biosynthetic process"/>
    <property type="evidence" value="ECO:0007669"/>
    <property type="project" value="UniProtKB-KW"/>
</dbReference>
<evidence type="ECO:0000256" key="4">
    <source>
        <dbReference type="ARBA" id="ARBA00022692"/>
    </source>
</evidence>
<proteinExistence type="predicted"/>
<name>A0A225DJQ5_9BACT</name>
<keyword evidence="1" id="KW-1003">Cell membrane</keyword>
<evidence type="ECO:0000256" key="7">
    <source>
        <dbReference type="ARBA" id="ARBA00023136"/>
    </source>
</evidence>
<evidence type="ECO:0000256" key="5">
    <source>
        <dbReference type="ARBA" id="ARBA00022985"/>
    </source>
</evidence>
<evidence type="ECO:0000256" key="3">
    <source>
        <dbReference type="ARBA" id="ARBA00022679"/>
    </source>
</evidence>
<evidence type="ECO:0000259" key="9">
    <source>
        <dbReference type="Pfam" id="PF00535"/>
    </source>
</evidence>
<sequence length="332" mass="36595">MALVSVVVPVKDERANVRPLVARLSAALADGPPWEVVFVDDGSTDGTARELADLAADDDHVKFVRLRRNFGQSAAMQAGFDHASGDVIVTMDGDLQNDPADVPGMLAKLDEGYDVILGERACRQDKLFLRKLPSWAANWLIRKVTRVPFRDFGCTLRAMRREVVDGLTLYGEMHRFITAFAVQQGARVAQVPVNHHPRTAGTSKYNLTRTVRVMLDLMTVKFLDSYQTRPMHLFGGLGLMLLAVGTMALAAALVMKFTTGPGMTANPLFLVGAMLELMGVQFLSLGLMGEVMTRIYFESQGKPAYLVRETRGFAGRGRRVYQYRIPAGRQTG</sequence>
<dbReference type="AlphaFoldDB" id="A0A225DJQ5"/>
<dbReference type="PANTHER" id="PTHR48090">
    <property type="entry name" value="UNDECAPRENYL-PHOSPHATE 4-DEOXY-4-FORMAMIDO-L-ARABINOSE TRANSFERASE-RELATED"/>
    <property type="match status" value="1"/>
</dbReference>
<accession>A0A225DJQ5</accession>
<keyword evidence="5" id="KW-0448">Lipopolysaccharide biosynthesis</keyword>
<comment type="caution">
    <text evidence="10">The sequence shown here is derived from an EMBL/GenBank/DDBJ whole genome shotgun (WGS) entry which is preliminary data.</text>
</comment>
<keyword evidence="2" id="KW-0328">Glycosyltransferase</keyword>
<dbReference type="Proteomes" id="UP000214646">
    <property type="component" value="Unassembled WGS sequence"/>
</dbReference>
<dbReference type="Gene3D" id="3.90.550.10">
    <property type="entry name" value="Spore Coat Polysaccharide Biosynthesis Protein SpsA, Chain A"/>
    <property type="match status" value="1"/>
</dbReference>
<keyword evidence="6 8" id="KW-1133">Transmembrane helix</keyword>
<reference evidence="11" key="1">
    <citation type="submission" date="2017-06" db="EMBL/GenBank/DDBJ databases">
        <title>Genome analysis of Fimbriiglobus ruber SP5, the first member of the order Planctomycetales with confirmed chitinolytic capability.</title>
        <authorList>
            <person name="Ravin N.V."/>
            <person name="Rakitin A.L."/>
            <person name="Ivanova A.A."/>
            <person name="Beletsky A.V."/>
            <person name="Kulichevskaya I.S."/>
            <person name="Mardanov A.V."/>
            <person name="Dedysh S.N."/>
        </authorList>
    </citation>
    <scope>NUCLEOTIDE SEQUENCE [LARGE SCALE GENOMIC DNA]</scope>
    <source>
        <strain evidence="11">SP5</strain>
    </source>
</reference>
<keyword evidence="11" id="KW-1185">Reference proteome</keyword>
<dbReference type="InterPro" id="IPR050256">
    <property type="entry name" value="Glycosyltransferase_2"/>
</dbReference>
<keyword evidence="4 8" id="KW-0812">Transmembrane</keyword>
<evidence type="ECO:0000313" key="11">
    <source>
        <dbReference type="Proteomes" id="UP000214646"/>
    </source>
</evidence>
<dbReference type="InterPro" id="IPR029044">
    <property type="entry name" value="Nucleotide-diphossugar_trans"/>
</dbReference>
<dbReference type="InterPro" id="IPR001173">
    <property type="entry name" value="Glyco_trans_2-like"/>
</dbReference>
<evidence type="ECO:0000256" key="6">
    <source>
        <dbReference type="ARBA" id="ARBA00022989"/>
    </source>
</evidence>
<evidence type="ECO:0000256" key="1">
    <source>
        <dbReference type="ARBA" id="ARBA00022475"/>
    </source>
</evidence>
<dbReference type="GO" id="GO:0016757">
    <property type="term" value="F:glycosyltransferase activity"/>
    <property type="evidence" value="ECO:0007669"/>
    <property type="project" value="UniProtKB-KW"/>
</dbReference>
<dbReference type="RefSeq" id="WP_088259605.1">
    <property type="nucleotide sequence ID" value="NZ_NIDE01000017.1"/>
</dbReference>
<feature type="transmembrane region" description="Helical" evidence="8">
    <location>
        <begin position="233"/>
        <end position="255"/>
    </location>
</feature>
<dbReference type="OrthoDB" id="9807778at2"/>
<evidence type="ECO:0000256" key="8">
    <source>
        <dbReference type="SAM" id="Phobius"/>
    </source>
</evidence>